<evidence type="ECO:0000313" key="7">
    <source>
        <dbReference type="EMBL" id="OLP85367.1"/>
    </source>
</evidence>
<evidence type="ECO:0008006" key="9">
    <source>
        <dbReference type="Google" id="ProtNLM"/>
    </source>
</evidence>
<evidence type="ECO:0000256" key="2">
    <source>
        <dbReference type="ARBA" id="ARBA00023157"/>
    </source>
</evidence>
<feature type="region of interest" description="Disordered" evidence="3">
    <location>
        <begin position="275"/>
        <end position="309"/>
    </location>
</feature>
<evidence type="ECO:0000259" key="6">
    <source>
        <dbReference type="PROSITE" id="PS50948"/>
    </source>
</evidence>
<evidence type="ECO:0000256" key="4">
    <source>
        <dbReference type="SAM" id="Phobius"/>
    </source>
</evidence>
<keyword evidence="2" id="KW-1015">Disulfide bond</keyword>
<feature type="transmembrane region" description="Helical" evidence="4">
    <location>
        <begin position="601"/>
        <end position="624"/>
    </location>
</feature>
<organism evidence="7 8">
    <name type="scientific">Symbiodinium microadriaticum</name>
    <name type="common">Dinoflagellate</name>
    <name type="synonym">Zooxanthella microadriatica</name>
    <dbReference type="NCBI Taxonomy" id="2951"/>
    <lineage>
        <taxon>Eukaryota</taxon>
        <taxon>Sar</taxon>
        <taxon>Alveolata</taxon>
        <taxon>Dinophyceae</taxon>
        <taxon>Suessiales</taxon>
        <taxon>Symbiodiniaceae</taxon>
        <taxon>Symbiodinium</taxon>
    </lineage>
</organism>
<dbReference type="GO" id="GO:0006508">
    <property type="term" value="P:proteolysis"/>
    <property type="evidence" value="ECO:0007669"/>
    <property type="project" value="InterPro"/>
</dbReference>
<dbReference type="InterPro" id="IPR003609">
    <property type="entry name" value="Pan_app"/>
</dbReference>
<evidence type="ECO:0000256" key="1">
    <source>
        <dbReference type="ARBA" id="ARBA00022737"/>
    </source>
</evidence>
<dbReference type="OMA" id="MANQCHI"/>
<dbReference type="SMART" id="SM00223">
    <property type="entry name" value="APPLE"/>
    <property type="match status" value="2"/>
</dbReference>
<dbReference type="AlphaFoldDB" id="A0A1Q9CR59"/>
<sequence length="699" mass="76636">MGTTAASHPPTKRQLRYQPLPARELVFNWSAWISTKYKTPTGAWHDNFENVTSTFEDEVGVYLRPWTRAWSRWDDGELGSSSEDAFTYIDRLEKQDQLISKSEFSTAFGFAATELAMFPYCVWLHKHFANSSQAWDVVAQGRDLNKTRWELVWFPYKPSFNFTKPSANESFLFLDADDNGILSRREFESVFKYCNSTAPPRQNSSNSSQPWTFTTVSTTLHLTTTSTSTSHEPPHCCAEVSARCLSCIAGISAQELCSRSSMSLIPGCKGPAESLHVQAAPGGPDENAKHTTTPPAQHGEDQPAIRSRQCPDPGVAFTPGLSGQVQSKEDGVAACQARCVRTLGCGYFTYWRNSSCQLHPIDASCLLQSQATGGPAVCAAQFKARIASVAFSKLLKSQLGSLHVSLPEVLARHFGTPVTDVLDVTGTPGTVTLLPGSLLVEGKVLLPVGTAVRDEADRSAYDRSGELRRGVAKALLAADVPYAVGGDGMSLEAFPLTMEVTADSGCFMEGVEFLSHHQDITADTATECQTMCREAENCTIFSYYRATSRCLLTRADASSASSNKAAVSGPARCAFIPDVSARDAATSGADDFLVMVHESSWFYYALAGLFVLLVVILTCLGCWCERKQKRQRRKNGNYHDKALYMPITSDEGDEMIEHSVRDIPKSLQTRICHARNRIEAPEMSGPAALMASFPRQRYL</sequence>
<dbReference type="SUPFAM" id="SSF57414">
    <property type="entry name" value="Hairpin loop containing domain-like"/>
    <property type="match status" value="2"/>
</dbReference>
<dbReference type="PROSITE" id="PS00018">
    <property type="entry name" value="EF_HAND_1"/>
    <property type="match status" value="1"/>
</dbReference>
<dbReference type="InterPro" id="IPR000177">
    <property type="entry name" value="Apple"/>
</dbReference>
<keyword evidence="4" id="KW-0812">Transmembrane</keyword>
<evidence type="ECO:0000256" key="3">
    <source>
        <dbReference type="SAM" id="MobiDB-lite"/>
    </source>
</evidence>
<evidence type="ECO:0000259" key="5">
    <source>
        <dbReference type="PROSITE" id="PS50222"/>
    </source>
</evidence>
<gene>
    <name evidence="7" type="ORF">AK812_SmicGene33618</name>
</gene>
<evidence type="ECO:0000313" key="8">
    <source>
        <dbReference type="Proteomes" id="UP000186817"/>
    </source>
</evidence>
<dbReference type="PROSITE" id="PS50948">
    <property type="entry name" value="PAN"/>
    <property type="match status" value="1"/>
</dbReference>
<keyword evidence="4" id="KW-0472">Membrane</keyword>
<protein>
    <recommendedName>
        <fullName evidence="9">Apple domain-containing protein</fullName>
    </recommendedName>
</protein>
<dbReference type="Proteomes" id="UP000186817">
    <property type="component" value="Unassembled WGS sequence"/>
</dbReference>
<dbReference type="Pfam" id="PF00024">
    <property type="entry name" value="PAN_1"/>
    <property type="match status" value="1"/>
</dbReference>
<accession>A0A1Q9CR59</accession>
<dbReference type="GO" id="GO:0005509">
    <property type="term" value="F:calcium ion binding"/>
    <property type="evidence" value="ECO:0007669"/>
    <property type="project" value="InterPro"/>
</dbReference>
<dbReference type="InterPro" id="IPR002048">
    <property type="entry name" value="EF_hand_dom"/>
</dbReference>
<comment type="caution">
    <text evidence="7">The sequence shown here is derived from an EMBL/GenBank/DDBJ whole genome shotgun (WGS) entry which is preliminary data.</text>
</comment>
<reference evidence="7 8" key="1">
    <citation type="submission" date="2016-02" db="EMBL/GenBank/DDBJ databases">
        <title>Genome analysis of coral dinoflagellate symbionts highlights evolutionary adaptations to a symbiotic lifestyle.</title>
        <authorList>
            <person name="Aranda M."/>
            <person name="Li Y."/>
            <person name="Liew Y.J."/>
            <person name="Baumgarten S."/>
            <person name="Simakov O."/>
            <person name="Wilson M."/>
            <person name="Piel J."/>
            <person name="Ashoor H."/>
            <person name="Bougouffa S."/>
            <person name="Bajic V.B."/>
            <person name="Ryu T."/>
            <person name="Ravasi T."/>
            <person name="Bayer T."/>
            <person name="Micklem G."/>
            <person name="Kim H."/>
            <person name="Bhak J."/>
            <person name="Lajeunesse T.C."/>
            <person name="Voolstra C.R."/>
        </authorList>
    </citation>
    <scope>NUCLEOTIDE SEQUENCE [LARGE SCALE GENOMIC DNA]</scope>
    <source>
        <strain evidence="7 8">CCMP2467</strain>
    </source>
</reference>
<keyword evidence="8" id="KW-1185">Reference proteome</keyword>
<dbReference type="Gene3D" id="3.50.4.10">
    <property type="entry name" value="Hepatocyte Growth Factor"/>
    <property type="match status" value="2"/>
</dbReference>
<dbReference type="OrthoDB" id="419004at2759"/>
<name>A0A1Q9CR59_SYMMI</name>
<feature type="domain" description="EF-hand" evidence="5">
    <location>
        <begin position="162"/>
        <end position="197"/>
    </location>
</feature>
<proteinExistence type="predicted"/>
<dbReference type="InterPro" id="IPR018247">
    <property type="entry name" value="EF_Hand_1_Ca_BS"/>
</dbReference>
<dbReference type="PROSITE" id="PS50222">
    <property type="entry name" value="EF_HAND_2"/>
    <property type="match status" value="1"/>
</dbReference>
<dbReference type="EMBL" id="LSRX01000980">
    <property type="protein sequence ID" value="OLP85367.1"/>
    <property type="molecule type" value="Genomic_DNA"/>
</dbReference>
<feature type="domain" description="Apple" evidence="6">
    <location>
        <begin position="506"/>
        <end position="573"/>
    </location>
</feature>
<keyword evidence="4" id="KW-1133">Transmembrane helix</keyword>
<dbReference type="GO" id="GO:0005576">
    <property type="term" value="C:extracellular region"/>
    <property type="evidence" value="ECO:0007669"/>
    <property type="project" value="InterPro"/>
</dbReference>
<keyword evidence="1" id="KW-0677">Repeat</keyword>